<dbReference type="PIRSF" id="PIRSF015614">
    <property type="entry name" value="TRAF"/>
    <property type="match status" value="1"/>
</dbReference>
<dbReference type="InterPro" id="IPR049342">
    <property type="entry name" value="TRAF1-6_MATH_dom"/>
</dbReference>
<dbReference type="KEGG" id="aplc:110986291"/>
<dbReference type="GO" id="GO:0043122">
    <property type="term" value="P:regulation of canonical NF-kappaB signal transduction"/>
    <property type="evidence" value="ECO:0007669"/>
    <property type="project" value="TreeGrafter"/>
</dbReference>
<dbReference type="PROSITE" id="PS50144">
    <property type="entry name" value="MATH"/>
    <property type="match status" value="1"/>
</dbReference>
<keyword evidence="2" id="KW-0963">Cytoplasm</keyword>
<dbReference type="GO" id="GO:0042981">
    <property type="term" value="P:regulation of apoptotic process"/>
    <property type="evidence" value="ECO:0007669"/>
    <property type="project" value="InterPro"/>
</dbReference>
<dbReference type="GO" id="GO:0005737">
    <property type="term" value="C:cytoplasm"/>
    <property type="evidence" value="ECO:0007669"/>
    <property type="project" value="UniProtKB-SubCell"/>
</dbReference>
<comment type="subcellular location">
    <subcellularLocation>
        <location evidence="1">Cytoplasm</location>
    </subcellularLocation>
</comment>
<dbReference type="PROSITE" id="PS00518">
    <property type="entry name" value="ZF_RING_1"/>
    <property type="match status" value="1"/>
</dbReference>
<evidence type="ECO:0000256" key="5">
    <source>
        <dbReference type="ARBA" id="ARBA00022771"/>
    </source>
</evidence>
<keyword evidence="4" id="KW-0677">Repeat</keyword>
<feature type="domain" description="TRAF-type" evidence="10">
    <location>
        <begin position="208"/>
        <end position="266"/>
    </location>
</feature>
<dbReference type="RefSeq" id="XP_022103744.1">
    <property type="nucleotide sequence ID" value="XM_022248052.1"/>
</dbReference>
<evidence type="ECO:0000256" key="7">
    <source>
        <dbReference type="PROSITE-ProRule" id="PRU00207"/>
    </source>
</evidence>
<dbReference type="PROSITE" id="PS50145">
    <property type="entry name" value="ZF_TRAF"/>
    <property type="match status" value="3"/>
</dbReference>
<feature type="domain" description="TRAF-type" evidence="10">
    <location>
        <begin position="154"/>
        <end position="207"/>
    </location>
</feature>
<protein>
    <submittedName>
        <fullName evidence="12">TNF receptor-associated factor 4-like isoform X1</fullName>
    </submittedName>
</protein>
<dbReference type="GO" id="GO:0008270">
    <property type="term" value="F:zinc ion binding"/>
    <property type="evidence" value="ECO:0007669"/>
    <property type="project" value="UniProtKB-KW"/>
</dbReference>
<dbReference type="Gene3D" id="2.60.210.10">
    <property type="entry name" value="Apoptosis, Tumor Necrosis Factor Receptor Associated Protein 2, Chain A"/>
    <property type="match status" value="1"/>
</dbReference>
<dbReference type="OMA" id="CRWNGAL"/>
<dbReference type="InterPro" id="IPR001293">
    <property type="entry name" value="Znf_TRAF"/>
</dbReference>
<dbReference type="InterPro" id="IPR012227">
    <property type="entry name" value="TNF_rcpt-assoc_TRAF_met"/>
</dbReference>
<keyword evidence="5 7" id="KW-0863">Zinc-finger</keyword>
<keyword evidence="3 7" id="KW-0479">Metal-binding</keyword>
<feature type="zinc finger region" description="TRAF-type" evidence="7">
    <location>
        <begin position="102"/>
        <end position="152"/>
    </location>
</feature>
<dbReference type="OrthoDB" id="5574452at2759"/>
<dbReference type="InterPro" id="IPR001841">
    <property type="entry name" value="Znf_RING"/>
</dbReference>
<feature type="zinc finger region" description="TRAF-type" evidence="7">
    <location>
        <begin position="154"/>
        <end position="207"/>
    </location>
</feature>
<dbReference type="Pfam" id="PF21355">
    <property type="entry name" value="TRAF-mep_MATH"/>
    <property type="match status" value="1"/>
</dbReference>
<dbReference type="InterPro" id="IPR017907">
    <property type="entry name" value="Znf_RING_CS"/>
</dbReference>
<dbReference type="Pfam" id="PF02176">
    <property type="entry name" value="zf-TRAF"/>
    <property type="match status" value="2"/>
</dbReference>
<dbReference type="InterPro" id="IPR008974">
    <property type="entry name" value="TRAF-like"/>
</dbReference>
<dbReference type="SUPFAM" id="SSF57850">
    <property type="entry name" value="RING/U-box"/>
    <property type="match status" value="1"/>
</dbReference>
<feature type="zinc finger region" description="TRAF-type" evidence="7">
    <location>
        <begin position="208"/>
        <end position="266"/>
    </location>
</feature>
<dbReference type="AlphaFoldDB" id="A0A8B7ZDK0"/>
<dbReference type="SUPFAM" id="SSF49599">
    <property type="entry name" value="TRAF domain-like"/>
    <property type="match status" value="4"/>
</dbReference>
<reference evidence="12" key="1">
    <citation type="submission" date="2025-08" db="UniProtKB">
        <authorList>
            <consortium name="RefSeq"/>
        </authorList>
    </citation>
    <scope>IDENTIFICATION</scope>
</reference>
<dbReference type="PROSITE" id="PS50089">
    <property type="entry name" value="ZF_RING_2"/>
    <property type="match status" value="1"/>
</dbReference>
<dbReference type="FunFam" id="3.30.40.10:FF:000121">
    <property type="entry name" value="TNF receptor-associated factor"/>
    <property type="match status" value="1"/>
</dbReference>
<feature type="domain" description="MATH" evidence="9">
    <location>
        <begin position="306"/>
        <end position="455"/>
    </location>
</feature>
<dbReference type="GeneID" id="110986291"/>
<sequence>MPGHKFRFHEKVARQYICPLCRLPMNAPVQITTCGHHYCDTCLQEYLSAGVFECPEDRLPLDYAKIYPDDKMSEEIMSLAVRCSFYKDGCKWMDKLKILKPHLESCAYNMAACTDCSAMVARNHLKDHRQFDCPKRNSTCEFCGGQFPGQRMDHHTGRCQLEVVFCENKCGAQLQRRYINSHMMNECPKRQVPCKYCAKEFIFDTLQSHLHQCPRYPVCCPNRCDSAKIAREEVDKHIKDSCPSSMASCPFVQHGCKHRGPRYSMERHLNENTKEHLGLMCHVVRRQQKQIHDLRAQLDTLSLSMDGTLLWKITDYAARFAKSKLEDEYELRSPVFATSRNGYRLQVSAFPNGNGSGEGTHLSVYIRTVSGENDALLRWPFTHPISFTLLDQAEDGQKPSHVKECFTPDPTWKNFQRPSRDVYTLGYGYPTFVSHTFLKTKHYIKNDTMFIKVEVDCSKINNII</sequence>
<dbReference type="InterPro" id="IPR018957">
    <property type="entry name" value="Znf_C3HC4_RING-type"/>
</dbReference>
<dbReference type="GO" id="GO:0031625">
    <property type="term" value="F:ubiquitin protein ligase binding"/>
    <property type="evidence" value="ECO:0007669"/>
    <property type="project" value="TreeGrafter"/>
</dbReference>
<evidence type="ECO:0000259" key="9">
    <source>
        <dbReference type="PROSITE" id="PS50144"/>
    </source>
</evidence>
<evidence type="ECO:0000256" key="4">
    <source>
        <dbReference type="ARBA" id="ARBA00022737"/>
    </source>
</evidence>
<accession>A0A8B7ZDK0</accession>
<keyword evidence="11" id="KW-1185">Reference proteome</keyword>
<proteinExistence type="predicted"/>
<evidence type="ECO:0000256" key="1">
    <source>
        <dbReference type="ARBA" id="ARBA00004496"/>
    </source>
</evidence>
<keyword evidence="6 7" id="KW-0862">Zinc</keyword>
<dbReference type="Pfam" id="PF00097">
    <property type="entry name" value="zf-C3HC4"/>
    <property type="match status" value="1"/>
</dbReference>
<evidence type="ECO:0000256" key="2">
    <source>
        <dbReference type="ARBA" id="ARBA00022490"/>
    </source>
</evidence>
<feature type="domain" description="TRAF-type" evidence="10">
    <location>
        <begin position="102"/>
        <end position="152"/>
    </location>
</feature>
<dbReference type="PANTHER" id="PTHR10131">
    <property type="entry name" value="TNF RECEPTOR ASSOCIATED FACTOR"/>
    <property type="match status" value="1"/>
</dbReference>
<dbReference type="GO" id="GO:0007165">
    <property type="term" value="P:signal transduction"/>
    <property type="evidence" value="ECO:0007669"/>
    <property type="project" value="InterPro"/>
</dbReference>
<organism evidence="11 12">
    <name type="scientific">Acanthaster planci</name>
    <name type="common">Crown-of-thorns starfish</name>
    <dbReference type="NCBI Taxonomy" id="133434"/>
    <lineage>
        <taxon>Eukaryota</taxon>
        <taxon>Metazoa</taxon>
        <taxon>Echinodermata</taxon>
        <taxon>Eleutherozoa</taxon>
        <taxon>Asterozoa</taxon>
        <taxon>Asteroidea</taxon>
        <taxon>Valvatacea</taxon>
        <taxon>Valvatida</taxon>
        <taxon>Acanthasteridae</taxon>
        <taxon>Acanthaster</taxon>
    </lineage>
</organism>
<name>A0A8B7ZDK0_ACAPL</name>
<evidence type="ECO:0000259" key="8">
    <source>
        <dbReference type="PROSITE" id="PS50089"/>
    </source>
</evidence>
<evidence type="ECO:0000256" key="6">
    <source>
        <dbReference type="ARBA" id="ARBA00022833"/>
    </source>
</evidence>
<dbReference type="Gene3D" id="3.30.40.10">
    <property type="entry name" value="Zinc/RING finger domain, C3HC4 (zinc finger)"/>
    <property type="match status" value="4"/>
</dbReference>
<dbReference type="FunFam" id="2.60.210.10:FF:000007">
    <property type="entry name" value="TNF receptor-associated factor"/>
    <property type="match status" value="1"/>
</dbReference>
<evidence type="ECO:0000313" key="12">
    <source>
        <dbReference type="RefSeq" id="XP_022103744.1"/>
    </source>
</evidence>
<dbReference type="PANTHER" id="PTHR10131:SF94">
    <property type="entry name" value="TNF RECEPTOR-ASSOCIATED FACTOR 4"/>
    <property type="match status" value="1"/>
</dbReference>
<evidence type="ECO:0000259" key="10">
    <source>
        <dbReference type="PROSITE" id="PS50145"/>
    </source>
</evidence>
<evidence type="ECO:0000256" key="3">
    <source>
        <dbReference type="ARBA" id="ARBA00022723"/>
    </source>
</evidence>
<evidence type="ECO:0000313" key="11">
    <source>
        <dbReference type="Proteomes" id="UP000694845"/>
    </source>
</evidence>
<dbReference type="SMART" id="SM00061">
    <property type="entry name" value="MATH"/>
    <property type="match status" value="1"/>
</dbReference>
<gene>
    <name evidence="12" type="primary">LOC110986291</name>
</gene>
<dbReference type="GO" id="GO:0005164">
    <property type="term" value="F:tumor necrosis factor receptor binding"/>
    <property type="evidence" value="ECO:0007669"/>
    <property type="project" value="TreeGrafter"/>
</dbReference>
<dbReference type="SMART" id="SM00184">
    <property type="entry name" value="RING"/>
    <property type="match status" value="1"/>
</dbReference>
<dbReference type="InterPro" id="IPR002083">
    <property type="entry name" value="MATH/TRAF_dom"/>
</dbReference>
<dbReference type="InterPro" id="IPR013083">
    <property type="entry name" value="Znf_RING/FYVE/PHD"/>
</dbReference>
<dbReference type="Proteomes" id="UP000694845">
    <property type="component" value="Unplaced"/>
</dbReference>
<feature type="domain" description="RING-type" evidence="8">
    <location>
        <begin position="18"/>
        <end position="58"/>
    </location>
</feature>